<feature type="coiled-coil region" evidence="1">
    <location>
        <begin position="156"/>
        <end position="222"/>
    </location>
</feature>
<dbReference type="PANTHER" id="PTHR48190:SF2">
    <property type="entry name" value="PROGRAMMED CELL DEATH PROTEIN 7"/>
    <property type="match status" value="1"/>
</dbReference>
<feature type="region of interest" description="Disordered" evidence="2">
    <location>
        <begin position="1"/>
        <end position="24"/>
    </location>
</feature>
<dbReference type="EMBL" id="JAKOGI010001152">
    <property type="protein sequence ID" value="KAJ8427368.1"/>
    <property type="molecule type" value="Genomic_DNA"/>
</dbReference>
<dbReference type="GO" id="GO:0005689">
    <property type="term" value="C:U12-type spliceosomal complex"/>
    <property type="evidence" value="ECO:0007669"/>
    <property type="project" value="TreeGrafter"/>
</dbReference>
<dbReference type="AlphaFoldDB" id="A0A9Q1JNN1"/>
<keyword evidence="4" id="KW-1185">Reference proteome</keyword>
<dbReference type="InterPro" id="IPR031974">
    <property type="entry name" value="PDCD7"/>
</dbReference>
<feature type="region of interest" description="Disordered" evidence="2">
    <location>
        <begin position="294"/>
        <end position="335"/>
    </location>
</feature>
<comment type="caution">
    <text evidence="3">The sequence shown here is derived from an EMBL/GenBank/DDBJ whole genome shotgun (WGS) entry which is preliminary data.</text>
</comment>
<evidence type="ECO:0000313" key="4">
    <source>
        <dbReference type="Proteomes" id="UP001153076"/>
    </source>
</evidence>
<organism evidence="3 4">
    <name type="scientific">Carnegiea gigantea</name>
    <dbReference type="NCBI Taxonomy" id="171969"/>
    <lineage>
        <taxon>Eukaryota</taxon>
        <taxon>Viridiplantae</taxon>
        <taxon>Streptophyta</taxon>
        <taxon>Embryophyta</taxon>
        <taxon>Tracheophyta</taxon>
        <taxon>Spermatophyta</taxon>
        <taxon>Magnoliopsida</taxon>
        <taxon>eudicotyledons</taxon>
        <taxon>Gunneridae</taxon>
        <taxon>Pentapetalae</taxon>
        <taxon>Caryophyllales</taxon>
        <taxon>Cactineae</taxon>
        <taxon>Cactaceae</taxon>
        <taxon>Cactoideae</taxon>
        <taxon>Echinocereeae</taxon>
        <taxon>Carnegiea</taxon>
    </lineage>
</organism>
<evidence type="ECO:0000313" key="3">
    <source>
        <dbReference type="EMBL" id="KAJ8427368.1"/>
    </source>
</evidence>
<accession>A0A9Q1JNN1</accession>
<dbReference type="Pfam" id="PF16021">
    <property type="entry name" value="PDCD7"/>
    <property type="match status" value="1"/>
</dbReference>
<dbReference type="InterPro" id="IPR052831">
    <property type="entry name" value="Apoptosis_promoter"/>
</dbReference>
<dbReference type="PANTHER" id="PTHR48190">
    <property type="entry name" value="PROGRAMMED CELL DEATH PROTEIN 7"/>
    <property type="match status" value="1"/>
</dbReference>
<gene>
    <name evidence="3" type="ORF">Cgig2_000497</name>
</gene>
<feature type="compositionally biased region" description="Basic and acidic residues" evidence="2">
    <location>
        <begin position="297"/>
        <end position="318"/>
    </location>
</feature>
<evidence type="ECO:0008006" key="5">
    <source>
        <dbReference type="Google" id="ProtNLM"/>
    </source>
</evidence>
<name>A0A9Q1JNN1_9CARY</name>
<dbReference type="OrthoDB" id="2289628at2759"/>
<evidence type="ECO:0000256" key="1">
    <source>
        <dbReference type="SAM" id="Coils"/>
    </source>
</evidence>
<sequence>MNPIPYQSMAPPPPHQWHSAFPPNPPPSSNFWNQIIVQDRLKELHETLILADAMQKELEMLSKVKEAKGSVCNEETVDGLDEFSNFLEANRVDFEAQELISVEAANELMSKLRFLLEPFRVVTDEGTPWEEKSAVARLSEKINKSKRNKRWRRRKRQHIAEKLAKEREQFERLDQEADEWRAREIAKDIAQRKVEKMKEIAKQKAKEEKKRLEAELELALMVEKLQELRSIRIQKLKKQGKSIRHFLPEEDDKFLERVRAAVEEEERQAKAAADTEAAKDAIAAAEESRKVTQVVDLDSKAESSKDVSKESHEMKTHSETALGSDATTRKESGRPVYEGQSYGTYDYVANLPTEFYHYYHGSNTDMGTLIEFFSWHRRLVPKGLSSSVSIHTVANNYMHFGPRVQMLTEGHNTTIWQLGLVRRTWDAYIRPGGSRIPGHWVQAPPPADETWASYLVQRK</sequence>
<proteinExistence type="predicted"/>
<keyword evidence="1" id="KW-0175">Coiled coil</keyword>
<evidence type="ECO:0000256" key="2">
    <source>
        <dbReference type="SAM" id="MobiDB-lite"/>
    </source>
</evidence>
<protein>
    <recommendedName>
        <fullName evidence="5">Programmed cell death protein 7</fullName>
    </recommendedName>
</protein>
<dbReference type="Proteomes" id="UP001153076">
    <property type="component" value="Unassembled WGS sequence"/>
</dbReference>
<reference evidence="3" key="1">
    <citation type="submission" date="2022-04" db="EMBL/GenBank/DDBJ databases">
        <title>Carnegiea gigantea Genome sequencing and assembly v2.</title>
        <authorList>
            <person name="Copetti D."/>
            <person name="Sanderson M.J."/>
            <person name="Burquez A."/>
            <person name="Wojciechowski M.F."/>
        </authorList>
    </citation>
    <scope>NUCLEOTIDE SEQUENCE</scope>
    <source>
        <strain evidence="3">SGP5-SGP5p</strain>
        <tissue evidence="3">Aerial part</tissue>
    </source>
</reference>